<dbReference type="PANTHER" id="PTHR11806:SF0">
    <property type="entry name" value="PROTEIN MTO1 HOMOLOG, MITOCHONDRIAL"/>
    <property type="match status" value="1"/>
</dbReference>
<dbReference type="Pfam" id="PF13932">
    <property type="entry name" value="SAM_GIDA_C"/>
    <property type="match status" value="1"/>
</dbReference>
<keyword evidence="5 11" id="KW-0285">Flavoprotein</keyword>
<evidence type="ECO:0000256" key="5">
    <source>
        <dbReference type="ARBA" id="ARBA00022630"/>
    </source>
</evidence>
<feature type="binding site" evidence="11">
    <location>
        <begin position="13"/>
        <end position="18"/>
    </location>
    <ligand>
        <name>FAD</name>
        <dbReference type="ChEBI" id="CHEBI:57692"/>
    </ligand>
</feature>
<feature type="binding site" evidence="11">
    <location>
        <position position="125"/>
    </location>
    <ligand>
        <name>FAD</name>
        <dbReference type="ChEBI" id="CHEBI:57692"/>
    </ligand>
</feature>
<dbReference type="InterPro" id="IPR020595">
    <property type="entry name" value="MnmG-rel_CS"/>
</dbReference>
<accession>A0ABY4ST00</accession>
<feature type="domain" description="tRNA uridine 5-carboxymethylaminomethyl modification enzyme C-terminal subdomain" evidence="12">
    <location>
        <begin position="550"/>
        <end position="621"/>
    </location>
</feature>
<dbReference type="InterPro" id="IPR040131">
    <property type="entry name" value="MnmG_N"/>
</dbReference>
<dbReference type="Pfam" id="PF21680">
    <property type="entry name" value="GIDA_C_1st"/>
    <property type="match status" value="1"/>
</dbReference>
<dbReference type="InterPro" id="IPR044920">
    <property type="entry name" value="MnmG_C_subdom_sf"/>
</dbReference>
<dbReference type="Proteomes" id="UP001056834">
    <property type="component" value="Chromosome"/>
</dbReference>
<comment type="subcellular location">
    <subcellularLocation>
        <location evidence="11">Cytoplasm</location>
    </subcellularLocation>
</comment>
<dbReference type="SMART" id="SM01228">
    <property type="entry name" value="GIDA_assoc_3"/>
    <property type="match status" value="1"/>
</dbReference>
<evidence type="ECO:0000256" key="6">
    <source>
        <dbReference type="ARBA" id="ARBA00022694"/>
    </source>
</evidence>
<evidence type="ECO:0000256" key="2">
    <source>
        <dbReference type="ARBA" id="ARBA00003717"/>
    </source>
</evidence>
<dbReference type="EMBL" id="CP097762">
    <property type="protein sequence ID" value="URJ25097.1"/>
    <property type="molecule type" value="Genomic_DNA"/>
</dbReference>
<protein>
    <recommendedName>
        <fullName evidence="4 11">tRNA uridine 5-carboxymethylaminomethyl modification enzyme MnmG</fullName>
    </recommendedName>
    <alternativeName>
        <fullName evidence="10 11">Glucose-inhibited division protein A</fullName>
    </alternativeName>
</protein>
<keyword evidence="11" id="KW-0963">Cytoplasm</keyword>
<keyword evidence="8 11" id="KW-0520">NAD</keyword>
<keyword evidence="14" id="KW-1185">Reference proteome</keyword>
<evidence type="ECO:0000256" key="8">
    <source>
        <dbReference type="ARBA" id="ARBA00023027"/>
    </source>
</evidence>
<evidence type="ECO:0000256" key="11">
    <source>
        <dbReference type="HAMAP-Rule" id="MF_00129"/>
    </source>
</evidence>
<evidence type="ECO:0000256" key="9">
    <source>
        <dbReference type="ARBA" id="ARBA00025948"/>
    </source>
</evidence>
<evidence type="ECO:0000256" key="1">
    <source>
        <dbReference type="ARBA" id="ARBA00001974"/>
    </source>
</evidence>
<dbReference type="SUPFAM" id="SSF51905">
    <property type="entry name" value="FAD/NAD(P)-binding domain"/>
    <property type="match status" value="1"/>
</dbReference>
<dbReference type="Gene3D" id="1.10.150.570">
    <property type="entry name" value="GidA associated domain, C-terminal subdomain"/>
    <property type="match status" value="1"/>
</dbReference>
<organism evidence="13 14">
    <name type="scientific">Candidatus Blochmannia ocreatus</name>
    <name type="common">nom. nud.</name>
    <dbReference type="NCBI Taxonomy" id="251538"/>
    <lineage>
        <taxon>Bacteria</taxon>
        <taxon>Pseudomonadati</taxon>
        <taxon>Pseudomonadota</taxon>
        <taxon>Gammaproteobacteria</taxon>
        <taxon>Enterobacterales</taxon>
        <taxon>Enterobacteriaceae</taxon>
        <taxon>ant endosymbionts</taxon>
        <taxon>Candidatus Blochmanniella</taxon>
    </lineage>
</organism>
<comment type="similarity">
    <text evidence="3 11">Belongs to the MnmG family.</text>
</comment>
<name>A0ABY4ST00_9ENTR</name>
<feature type="binding site" evidence="11">
    <location>
        <position position="372"/>
    </location>
    <ligand>
        <name>FAD</name>
        <dbReference type="ChEBI" id="CHEBI:57692"/>
    </ligand>
</feature>
<keyword evidence="7 11" id="KW-0274">FAD</keyword>
<dbReference type="Gene3D" id="3.50.50.60">
    <property type="entry name" value="FAD/NAD(P)-binding domain"/>
    <property type="match status" value="2"/>
</dbReference>
<comment type="function">
    <text evidence="2 11">NAD-binding protein involved in the addition of a carboxymethylaminomethyl (cmnm) group at the wobble position (U34) of certain tRNAs, forming tRNA-cmnm(5)s(2)U34.</text>
</comment>
<comment type="subunit">
    <text evidence="9 11">Homodimer. Heterotetramer of two MnmE and two MnmG subunits.</text>
</comment>
<evidence type="ECO:0000259" key="12">
    <source>
        <dbReference type="SMART" id="SM01228"/>
    </source>
</evidence>
<dbReference type="HAMAP" id="MF_00129">
    <property type="entry name" value="MnmG_GidA"/>
    <property type="match status" value="1"/>
</dbReference>
<evidence type="ECO:0000256" key="3">
    <source>
        <dbReference type="ARBA" id="ARBA00007653"/>
    </source>
</evidence>
<dbReference type="PROSITE" id="PS01280">
    <property type="entry name" value="GIDA_1"/>
    <property type="match status" value="1"/>
</dbReference>
<keyword evidence="6 11" id="KW-0819">tRNA processing</keyword>
<evidence type="ECO:0000313" key="14">
    <source>
        <dbReference type="Proteomes" id="UP001056834"/>
    </source>
</evidence>
<feature type="binding site" evidence="11">
    <location>
        <position position="182"/>
    </location>
    <ligand>
        <name>FAD</name>
        <dbReference type="ChEBI" id="CHEBI:57692"/>
    </ligand>
</feature>
<dbReference type="Gene3D" id="1.10.10.1800">
    <property type="entry name" value="tRNA uridine 5-carboxymethylaminomethyl modification enzyme MnmG/GidA"/>
    <property type="match status" value="1"/>
</dbReference>
<comment type="cofactor">
    <cofactor evidence="1 11">
        <name>FAD</name>
        <dbReference type="ChEBI" id="CHEBI:57692"/>
    </cofactor>
</comment>
<sequence>MYCSSKFDVIVVGGGHAGTEAALASARMKCNTLLITHNIDMLGQMSCNPAIGGIGKGHLVKEIDAMGGVMAYAIDRSGIQFRILNNTKGAAVRATRAQADKILYRQIIRNILEYQEFLHIIQGSVEDLIIVDNKIIGVVAPRIGVKFYARSVVLTTGTFLNGKIHIGMKSFSGGRSGDTESSTLLSERLKNLSFRIGRLKTGTSPRIHSRNINFDILNIQYSDDPVPVFSFIGSETQHPEQVPCYITHTNHETHEIVKSNLHQSPIYTGLVQGKSPRYCPSIEDKIIRFSDRNSHQVFLEPEGLSTPEVYLNGISTSLPFDVQKKIIKSIKGLENANITRPGYAIEYDFFDPRDLKLTLESKLIVGLFFSGQINGTTGYEEAAAQGLLAGINAARFAKNKEGWYPRRDQAYLGVLVDDLCTHGTEEPYRMFTARAEYRLSLREDNADLRLTEIARNLGLIDDIRWKKFCMKKESIEKERQRLRGIYIFPCSPEITKLNNFLKSPLTREINGEELLRRPEIDYIKLSRLNTFFPSILTIDKKVLEQIEIQIKYEGYIHRQTEEIAKHIFNESVLLPADIDFNSIFGLSKEVVEKLNNCRPYSVGQASRISGVTPAAISNLLVWLKKQGLLIKSNMY</sequence>
<dbReference type="InterPro" id="IPR026904">
    <property type="entry name" value="MnmG_C"/>
</dbReference>
<dbReference type="InterPro" id="IPR004416">
    <property type="entry name" value="MnmG"/>
</dbReference>
<dbReference type="PANTHER" id="PTHR11806">
    <property type="entry name" value="GLUCOSE INHIBITED DIVISION PROTEIN A"/>
    <property type="match status" value="1"/>
</dbReference>
<feature type="binding site" evidence="11">
    <location>
        <begin position="275"/>
        <end position="289"/>
    </location>
    <ligand>
        <name>NAD(+)</name>
        <dbReference type="ChEBI" id="CHEBI:57540"/>
    </ligand>
</feature>
<dbReference type="InterPro" id="IPR002218">
    <property type="entry name" value="MnmG-rel"/>
</dbReference>
<dbReference type="InterPro" id="IPR047001">
    <property type="entry name" value="MnmG_C_subdom"/>
</dbReference>
<reference evidence="13" key="1">
    <citation type="submission" date="2022-05" db="EMBL/GenBank/DDBJ databases">
        <title>Impact of host demography and evolutionary history on endosymbiont molecular evolution: a test in carpenter ants (Genus Camponotus) and their Blochmannia endosymbionts.</title>
        <authorList>
            <person name="Manthey J.D."/>
            <person name="Giron J.C."/>
            <person name="Hruska J.P."/>
        </authorList>
    </citation>
    <scope>NUCLEOTIDE SEQUENCE</scope>
    <source>
        <strain evidence="13">C-006</strain>
    </source>
</reference>
<dbReference type="RefSeq" id="WP_250223228.1">
    <property type="nucleotide sequence ID" value="NZ_CP097762.1"/>
</dbReference>
<dbReference type="Pfam" id="PF01134">
    <property type="entry name" value="GIDA"/>
    <property type="match status" value="1"/>
</dbReference>
<proteinExistence type="inferred from homology"/>
<evidence type="ECO:0000313" key="13">
    <source>
        <dbReference type="EMBL" id="URJ25097.1"/>
    </source>
</evidence>
<evidence type="ECO:0000256" key="10">
    <source>
        <dbReference type="ARBA" id="ARBA00031800"/>
    </source>
</evidence>
<gene>
    <name evidence="11 13" type="primary">mnmG</name>
    <name evidence="11" type="synonym">gidA</name>
    <name evidence="13" type="ORF">M9405_03120</name>
</gene>
<dbReference type="NCBIfam" id="TIGR00136">
    <property type="entry name" value="mnmG_gidA"/>
    <property type="match status" value="1"/>
</dbReference>
<evidence type="ECO:0000256" key="4">
    <source>
        <dbReference type="ARBA" id="ARBA00020461"/>
    </source>
</evidence>
<dbReference type="InterPro" id="IPR036188">
    <property type="entry name" value="FAD/NAD-bd_sf"/>
</dbReference>
<evidence type="ECO:0000256" key="7">
    <source>
        <dbReference type="ARBA" id="ARBA00022827"/>
    </source>
</evidence>
<dbReference type="InterPro" id="IPR049312">
    <property type="entry name" value="GIDA_C_N"/>
</dbReference>